<dbReference type="InterPro" id="IPR052394">
    <property type="entry name" value="LRR-containing"/>
</dbReference>
<dbReference type="PROSITE" id="PS50003">
    <property type="entry name" value="PH_DOMAIN"/>
    <property type="match status" value="1"/>
</dbReference>
<dbReference type="Gene3D" id="3.80.10.10">
    <property type="entry name" value="Ribonuclease Inhibitor"/>
    <property type="match status" value="1"/>
</dbReference>
<feature type="region of interest" description="Disordered" evidence="1">
    <location>
        <begin position="1049"/>
        <end position="1097"/>
    </location>
</feature>
<dbReference type="Proteomes" id="UP000799767">
    <property type="component" value="Unassembled WGS sequence"/>
</dbReference>
<feature type="compositionally biased region" description="Polar residues" evidence="1">
    <location>
        <begin position="1261"/>
        <end position="1271"/>
    </location>
</feature>
<dbReference type="InterPro" id="IPR001849">
    <property type="entry name" value="PH_domain"/>
</dbReference>
<feature type="compositionally biased region" description="Polar residues" evidence="1">
    <location>
        <begin position="1057"/>
        <end position="1078"/>
    </location>
</feature>
<dbReference type="PANTHER" id="PTHR24114:SF2">
    <property type="entry name" value="F-BOX DOMAIN-CONTAINING PROTEIN-RELATED"/>
    <property type="match status" value="1"/>
</dbReference>
<protein>
    <recommendedName>
        <fullName evidence="2">PH domain-containing protein</fullName>
    </recommendedName>
</protein>
<dbReference type="SUPFAM" id="SSF52047">
    <property type="entry name" value="RNI-like"/>
    <property type="match status" value="1"/>
</dbReference>
<dbReference type="PANTHER" id="PTHR24114">
    <property type="entry name" value="LEUCINE RICH REPEAT FAMILY PROTEIN"/>
    <property type="match status" value="1"/>
</dbReference>
<dbReference type="EMBL" id="MU001634">
    <property type="protein sequence ID" value="KAF2484473.1"/>
    <property type="molecule type" value="Genomic_DNA"/>
</dbReference>
<feature type="compositionally biased region" description="Polar residues" evidence="1">
    <location>
        <begin position="80"/>
        <end position="91"/>
    </location>
</feature>
<feature type="domain" description="PH" evidence="2">
    <location>
        <begin position="132"/>
        <end position="269"/>
    </location>
</feature>
<dbReference type="InterPro" id="IPR057334">
    <property type="entry name" value="PH_2nd_LRR"/>
</dbReference>
<feature type="region of interest" description="Disordered" evidence="1">
    <location>
        <begin position="184"/>
        <end position="209"/>
    </location>
</feature>
<feature type="region of interest" description="Disordered" evidence="1">
    <location>
        <begin position="1200"/>
        <end position="1271"/>
    </location>
</feature>
<feature type="compositionally biased region" description="Acidic residues" evidence="1">
    <location>
        <begin position="1250"/>
        <end position="1259"/>
    </location>
</feature>
<feature type="compositionally biased region" description="Low complexity" evidence="1">
    <location>
        <begin position="1013"/>
        <end position="1028"/>
    </location>
</feature>
<sequence>MSSSESSWGKRRSLFALPVHDAGTTTTKGAGKAKRGSHRRAPSLLLTDLHPSDLARAADEIHSAPPSSTPPTLPRPPLSVRNSTRRTASTDLKLSWRSSTDDLARDVVGEPLTTSSSTVSMSSADGKTPARTVLLHGDVQTSAGMFRKKKEYLVLTETHIIRLKSQARAAEMFKMVSLSPSGRPSLSKHISTASQPDLQTISDSSGDKEGRVPLRHVVAVYRLDDGKPHSALEICYLDEDAAQPSALLLGFSNADERDVWLKTIRNAANDARLREENYISSYNIENAARIVERAHDYDPTNCAIFKVVQRHSATKTSRTSSEELLKIGSTVCFLAVGVHKIHLIQIVKPTSRGSSPSLSQFTPQTSHGILTLTAARVSDTDDTFELTFRQPLQPARFLYLASSASLEIAARIHFAENFLRPECAHRLFKFSVPAGIEHLLPAPVASDEEHCCLDRTLSAYCIAYGVNPTNVRYTINYTCEDAPRFELLPPADAKRPDYGPIALLAIMRALRYNESFGSISFAGVDLDSLNGLHDNHGQELVCSRTKRGTPIRLTIQELSHASLLVQEIRALAVTSKKLRRMDFSGCISATDAAATEALDDEGGKTKDIGCGIVEALVPLCKHQTTNVDWICLNGIQLSDTDLDYLVGAAVDKSCHFRAIELNRCGLDDRSMGLILDALRAQDNTIEAVEIAGNTARLDPITFDSQLSMFGFVRKLDLSYISRTSGSEPLLTAETLLIWRLQVLRLSGTALNPATIDAVATYLAHPQSKTLHELYLDNAYLSGRDVATILHSLTQDPENPRDLHLDISQNYLARGLEAVTKAIADGFTPSQLSMRSIEYREETLFRRMLAALTSNKTIRYLDMSQTALQGDAGEETCRALHRFLADNNTLVELDLSGEDSRLSTFMFGSGINEALTGLKHNKSIQTLRVEKQKLGLQGASTLAEVLKENAILRELHCGSNEIPLHGLTDLVNSLIENTTLIYLPTMDDGREAALKSAEATMKGLPDLETAAGQSAKASSPARPAPANNAIGVRRGLNSVRRTAARAASAYTPSFPALPSSSGRSTPAPDSTAKNASAFSITLPPTPNKTRRSSQTPVAASPLFTVQDIQITHRLLTEQWDRQCYRLQKYLERNWNILHGIIPEKLEIEDEKFERPESVGSIAKVLEQVKRETTPRIERELYFDPASVGAELAPIGPFASLATGENDGINPEQLQPESVDSMSGSGTGTGTPHSASILAGHESEEKMQRLELDDDVDDAEEPTTPTQPTFNLD</sequence>
<evidence type="ECO:0000313" key="4">
    <source>
        <dbReference type="Proteomes" id="UP000799767"/>
    </source>
</evidence>
<proteinExistence type="predicted"/>
<feature type="region of interest" description="Disordered" evidence="1">
    <location>
        <begin position="61"/>
        <end position="91"/>
    </location>
</feature>
<accession>A0A6A6PYC3</accession>
<feature type="region of interest" description="Disordered" evidence="1">
    <location>
        <begin position="1"/>
        <end position="46"/>
    </location>
</feature>
<name>A0A6A6PYC3_9PEZI</name>
<evidence type="ECO:0000259" key="2">
    <source>
        <dbReference type="PROSITE" id="PS50003"/>
    </source>
</evidence>
<feature type="compositionally biased region" description="Pro residues" evidence="1">
    <location>
        <begin position="67"/>
        <end position="77"/>
    </location>
</feature>
<feature type="region of interest" description="Disordered" evidence="1">
    <location>
        <begin position="1008"/>
        <end position="1034"/>
    </location>
</feature>
<dbReference type="InterPro" id="IPR032675">
    <property type="entry name" value="LRR_dom_sf"/>
</dbReference>
<dbReference type="OrthoDB" id="120976at2759"/>
<dbReference type="Pfam" id="PF25353">
    <property type="entry name" value="PH_2nd_LRR"/>
    <property type="match status" value="1"/>
</dbReference>
<dbReference type="SMART" id="SM00233">
    <property type="entry name" value="PH"/>
    <property type="match status" value="1"/>
</dbReference>
<reference evidence="3" key="1">
    <citation type="journal article" date="2020" name="Stud. Mycol.">
        <title>101 Dothideomycetes genomes: a test case for predicting lifestyles and emergence of pathogens.</title>
        <authorList>
            <person name="Haridas S."/>
            <person name="Albert R."/>
            <person name="Binder M."/>
            <person name="Bloem J."/>
            <person name="Labutti K."/>
            <person name="Salamov A."/>
            <person name="Andreopoulos B."/>
            <person name="Baker S."/>
            <person name="Barry K."/>
            <person name="Bills G."/>
            <person name="Bluhm B."/>
            <person name="Cannon C."/>
            <person name="Castanera R."/>
            <person name="Culley D."/>
            <person name="Daum C."/>
            <person name="Ezra D."/>
            <person name="Gonzalez J."/>
            <person name="Henrissat B."/>
            <person name="Kuo A."/>
            <person name="Liang C."/>
            <person name="Lipzen A."/>
            <person name="Lutzoni F."/>
            <person name="Magnuson J."/>
            <person name="Mondo S."/>
            <person name="Nolan M."/>
            <person name="Ohm R."/>
            <person name="Pangilinan J."/>
            <person name="Park H.-J."/>
            <person name="Ramirez L."/>
            <person name="Alfaro M."/>
            <person name="Sun H."/>
            <person name="Tritt A."/>
            <person name="Yoshinaga Y."/>
            <person name="Zwiers L.-H."/>
            <person name="Turgeon B."/>
            <person name="Goodwin S."/>
            <person name="Spatafora J."/>
            <person name="Crous P."/>
            <person name="Grigoriev I."/>
        </authorList>
    </citation>
    <scope>NUCLEOTIDE SEQUENCE</scope>
    <source>
        <strain evidence="3">CBS 113389</strain>
    </source>
</reference>
<gene>
    <name evidence="3" type="ORF">BDY17DRAFT_295697</name>
</gene>
<evidence type="ECO:0000256" key="1">
    <source>
        <dbReference type="SAM" id="MobiDB-lite"/>
    </source>
</evidence>
<feature type="compositionally biased region" description="Basic residues" evidence="1">
    <location>
        <begin position="31"/>
        <end position="41"/>
    </location>
</feature>
<keyword evidence="4" id="KW-1185">Reference proteome</keyword>
<evidence type="ECO:0000313" key="3">
    <source>
        <dbReference type="EMBL" id="KAF2484473.1"/>
    </source>
</evidence>
<organism evidence="3 4">
    <name type="scientific">Neohortaea acidophila</name>
    <dbReference type="NCBI Taxonomy" id="245834"/>
    <lineage>
        <taxon>Eukaryota</taxon>
        <taxon>Fungi</taxon>
        <taxon>Dikarya</taxon>
        <taxon>Ascomycota</taxon>
        <taxon>Pezizomycotina</taxon>
        <taxon>Dothideomycetes</taxon>
        <taxon>Dothideomycetidae</taxon>
        <taxon>Mycosphaerellales</taxon>
        <taxon>Teratosphaeriaceae</taxon>
        <taxon>Neohortaea</taxon>
    </lineage>
</organism>
<feature type="compositionally biased region" description="Polar residues" evidence="1">
    <location>
        <begin position="184"/>
        <end position="204"/>
    </location>
</feature>
<dbReference type="GeneID" id="54474345"/>
<dbReference type="AlphaFoldDB" id="A0A6A6PYC3"/>
<dbReference type="RefSeq" id="XP_033591042.1">
    <property type="nucleotide sequence ID" value="XM_033733343.1"/>
</dbReference>
<dbReference type="SMART" id="SM00368">
    <property type="entry name" value="LRR_RI"/>
    <property type="match status" value="5"/>
</dbReference>
<feature type="compositionally biased region" description="Basic and acidic residues" evidence="1">
    <location>
        <begin position="1239"/>
        <end position="1249"/>
    </location>
</feature>